<gene>
    <name evidence="1" type="ORF">RN606_12295</name>
</gene>
<keyword evidence="2" id="KW-1185">Reference proteome</keyword>
<dbReference type="EMBL" id="CP134879">
    <property type="protein sequence ID" value="WNM24131.1"/>
    <property type="molecule type" value="Genomic_DNA"/>
</dbReference>
<dbReference type="AlphaFoldDB" id="A0AA96F8T9"/>
<dbReference type="PANTHER" id="PTHR30528:SF0">
    <property type="entry name" value="CYTOPLASMIC PROTEIN"/>
    <property type="match status" value="1"/>
</dbReference>
<name>A0AA96F8T9_9MICO</name>
<dbReference type="Pfam" id="PF06224">
    <property type="entry name" value="AlkZ-like"/>
    <property type="match status" value="1"/>
</dbReference>
<proteinExistence type="predicted"/>
<sequence>MTDSLSAAQARRTFLDAQGLARRRPSRRPRAADFQAYLESQGVLQLDTVNVLARAHYMPLFSRLGGYDTAALDAHLWGDHAGHSPHVFEHWGHEASVMPRDLLPAMHHRMQGKASWKSRTRARLDRERPGLLEQVRAAVDAEGPVTAGQLEHLAPHEGPRGPWWDTTHVKDALEYLFITGGVAASRGRHFTRTYDSTARAWGLAAADERGGWGLPPAQAHQLLFDRGLAAVGIGTVRDLCDHFRLPFQAGAREAGGAGGQAWAASAVERGLAQWVTVEGWKEPALLATASAGAPAWHRPASDPGRATGAALLSPFDPVCWFRPRLLRMFGMDYRIEIYTPEPKRVFGYYCLPFLLGDQMVGRVDLKADRKAGRLLVQAAWREERTVPGARRRKDDEVGVALRQELELMATWLGLNEVRIAPRGNLAPSLMAG</sequence>
<dbReference type="PANTHER" id="PTHR30528">
    <property type="entry name" value="CYTOPLASMIC PROTEIN"/>
    <property type="match status" value="1"/>
</dbReference>
<evidence type="ECO:0000313" key="2">
    <source>
        <dbReference type="Proteomes" id="UP001304125"/>
    </source>
</evidence>
<accession>A0AA96F8T9</accession>
<reference evidence="1 2" key="1">
    <citation type="submission" date="2023-09" db="EMBL/GenBank/DDBJ databases">
        <title>Demequina sp. a novel bacteria isolated from Capsicum annuum.</title>
        <authorList>
            <person name="Humaira Z."/>
            <person name="Lee J."/>
            <person name="Cho D."/>
        </authorList>
    </citation>
    <scope>NUCLEOTIDE SEQUENCE [LARGE SCALE GENOMIC DNA]</scope>
    <source>
        <strain evidence="1 2">OYTSA14</strain>
    </source>
</reference>
<dbReference type="RefSeq" id="WP_313497583.1">
    <property type="nucleotide sequence ID" value="NZ_CP134879.1"/>
</dbReference>
<dbReference type="InterPro" id="IPR009351">
    <property type="entry name" value="AlkZ-like"/>
</dbReference>
<protein>
    <submittedName>
        <fullName evidence="1">Crosslink repair DNA glycosylase YcaQ family protein</fullName>
    </submittedName>
</protein>
<organism evidence="1 2">
    <name type="scientific">Demequina capsici</name>
    <dbReference type="NCBI Taxonomy" id="3075620"/>
    <lineage>
        <taxon>Bacteria</taxon>
        <taxon>Bacillati</taxon>
        <taxon>Actinomycetota</taxon>
        <taxon>Actinomycetes</taxon>
        <taxon>Micrococcales</taxon>
        <taxon>Demequinaceae</taxon>
        <taxon>Demequina</taxon>
    </lineage>
</organism>
<evidence type="ECO:0000313" key="1">
    <source>
        <dbReference type="EMBL" id="WNM24131.1"/>
    </source>
</evidence>
<dbReference type="Proteomes" id="UP001304125">
    <property type="component" value="Chromosome"/>
</dbReference>